<comment type="caution">
    <text evidence="1">The sequence shown here is derived from an EMBL/GenBank/DDBJ whole genome shotgun (WGS) entry which is preliminary data.</text>
</comment>
<evidence type="ECO:0000313" key="2">
    <source>
        <dbReference type="Proteomes" id="UP000265520"/>
    </source>
</evidence>
<feature type="non-terminal residue" evidence="1">
    <location>
        <position position="1"/>
    </location>
</feature>
<dbReference type="AlphaFoldDB" id="A0A392T224"/>
<evidence type="ECO:0000313" key="1">
    <source>
        <dbReference type="EMBL" id="MCI55181.1"/>
    </source>
</evidence>
<protein>
    <submittedName>
        <fullName evidence="1">Uncharacterized protein</fullName>
    </submittedName>
</protein>
<dbReference type="Proteomes" id="UP000265520">
    <property type="component" value="Unassembled WGS sequence"/>
</dbReference>
<sequence>HSSLLNMVHIGMAGKHKPAGSTRTRIRVNGQKSELIGFGFGVRVTLDTTGPGLGSLTPAPETTPG</sequence>
<accession>A0A392T224</accession>
<reference evidence="1 2" key="1">
    <citation type="journal article" date="2018" name="Front. Plant Sci.">
        <title>Red Clover (Trifolium pratense) and Zigzag Clover (T. medium) - A Picture of Genomic Similarities and Differences.</title>
        <authorList>
            <person name="Dluhosova J."/>
            <person name="Istvanek J."/>
            <person name="Nedelnik J."/>
            <person name="Repkova J."/>
        </authorList>
    </citation>
    <scope>NUCLEOTIDE SEQUENCE [LARGE SCALE GENOMIC DNA]</scope>
    <source>
        <strain evidence="2">cv. 10/8</strain>
        <tissue evidence="1">Leaf</tissue>
    </source>
</reference>
<name>A0A392T224_9FABA</name>
<organism evidence="1 2">
    <name type="scientific">Trifolium medium</name>
    <dbReference type="NCBI Taxonomy" id="97028"/>
    <lineage>
        <taxon>Eukaryota</taxon>
        <taxon>Viridiplantae</taxon>
        <taxon>Streptophyta</taxon>
        <taxon>Embryophyta</taxon>
        <taxon>Tracheophyta</taxon>
        <taxon>Spermatophyta</taxon>
        <taxon>Magnoliopsida</taxon>
        <taxon>eudicotyledons</taxon>
        <taxon>Gunneridae</taxon>
        <taxon>Pentapetalae</taxon>
        <taxon>rosids</taxon>
        <taxon>fabids</taxon>
        <taxon>Fabales</taxon>
        <taxon>Fabaceae</taxon>
        <taxon>Papilionoideae</taxon>
        <taxon>50 kb inversion clade</taxon>
        <taxon>NPAAA clade</taxon>
        <taxon>Hologalegina</taxon>
        <taxon>IRL clade</taxon>
        <taxon>Trifolieae</taxon>
        <taxon>Trifolium</taxon>
    </lineage>
</organism>
<dbReference type="EMBL" id="LXQA010492077">
    <property type="protein sequence ID" value="MCI55181.1"/>
    <property type="molecule type" value="Genomic_DNA"/>
</dbReference>
<keyword evidence="2" id="KW-1185">Reference proteome</keyword>
<proteinExistence type="predicted"/>